<comment type="caution">
    <text evidence="1">The sequence shown here is derived from an EMBL/GenBank/DDBJ whole genome shotgun (WGS) entry which is preliminary data.</text>
</comment>
<reference evidence="1" key="1">
    <citation type="submission" date="2020-08" db="EMBL/GenBank/DDBJ databases">
        <title>Multicomponent nature underlies the extraordinary mechanical properties of spider dragline silk.</title>
        <authorList>
            <person name="Kono N."/>
            <person name="Nakamura H."/>
            <person name="Mori M."/>
            <person name="Yoshida Y."/>
            <person name="Ohtoshi R."/>
            <person name="Malay A.D."/>
            <person name="Moran D.A.P."/>
            <person name="Tomita M."/>
            <person name="Numata K."/>
            <person name="Arakawa K."/>
        </authorList>
    </citation>
    <scope>NUCLEOTIDE SEQUENCE</scope>
</reference>
<organism evidence="1 2">
    <name type="scientific">Trichonephila clavipes</name>
    <name type="common">Golden silk orbweaver</name>
    <name type="synonym">Nephila clavipes</name>
    <dbReference type="NCBI Taxonomy" id="2585209"/>
    <lineage>
        <taxon>Eukaryota</taxon>
        <taxon>Metazoa</taxon>
        <taxon>Ecdysozoa</taxon>
        <taxon>Arthropoda</taxon>
        <taxon>Chelicerata</taxon>
        <taxon>Arachnida</taxon>
        <taxon>Araneae</taxon>
        <taxon>Araneomorphae</taxon>
        <taxon>Entelegynae</taxon>
        <taxon>Araneoidea</taxon>
        <taxon>Nephilidae</taxon>
        <taxon>Trichonephila</taxon>
    </lineage>
</organism>
<name>A0A8X6SEP1_TRICX</name>
<proteinExistence type="predicted"/>
<protein>
    <submittedName>
        <fullName evidence="1">Uncharacterized protein</fullName>
    </submittedName>
</protein>
<gene>
    <name evidence="1" type="ORF">TNCV_4287781</name>
</gene>
<dbReference type="EMBL" id="BMAU01021278">
    <property type="protein sequence ID" value="GFY07842.1"/>
    <property type="molecule type" value="Genomic_DNA"/>
</dbReference>
<accession>A0A8X6SEP1</accession>
<sequence length="101" mass="11219">MPVPSVEDLIIPTFVVAVRIPDIPGIFPNVGNSKQPRSQACQAASPFNMLLFLFLFSASLHHSSQLPHFQTPHSYVVPSHPYTPCKFVCLVSKHTVQIHTK</sequence>
<keyword evidence="2" id="KW-1185">Reference proteome</keyword>
<evidence type="ECO:0000313" key="2">
    <source>
        <dbReference type="Proteomes" id="UP000887159"/>
    </source>
</evidence>
<dbReference type="AlphaFoldDB" id="A0A8X6SEP1"/>
<dbReference type="Proteomes" id="UP000887159">
    <property type="component" value="Unassembled WGS sequence"/>
</dbReference>
<evidence type="ECO:0000313" key="1">
    <source>
        <dbReference type="EMBL" id="GFY07842.1"/>
    </source>
</evidence>